<sequence length="57" mass="5861">MPYFPALLIAGSLLLSACGADGPPVPPREAPRQTDGVSFSGDARMGVTYNSQPGIRG</sequence>
<comment type="caution">
    <text evidence="3">The sequence shown here is derived from an EMBL/GenBank/DDBJ whole genome shotgun (WGS) entry which is preliminary data.</text>
</comment>
<dbReference type="OrthoDB" id="7690651at2"/>
<gene>
    <name evidence="3" type="ORF">EP867_04865</name>
</gene>
<feature type="chain" id="PRO_5019391778" evidence="2">
    <location>
        <begin position="18"/>
        <end position="57"/>
    </location>
</feature>
<dbReference type="GO" id="GO:0016829">
    <property type="term" value="F:lyase activity"/>
    <property type="evidence" value="ECO:0007669"/>
    <property type="project" value="UniProtKB-KW"/>
</dbReference>
<keyword evidence="2" id="KW-0732">Signal</keyword>
<dbReference type="Proteomes" id="UP000287168">
    <property type="component" value="Unassembled WGS sequence"/>
</dbReference>
<feature type="signal peptide" evidence="2">
    <location>
        <begin position="1"/>
        <end position="17"/>
    </location>
</feature>
<dbReference type="AlphaFoldDB" id="A0A444MEA7"/>
<reference evidence="3 4" key="1">
    <citation type="journal article" date="2015" name="Int. J. Syst. Evol. Microbiol.">
        <title>Gemmobacter intermedius sp. nov., isolated from a white stork (Ciconia ciconia).</title>
        <authorList>
            <person name="Kampfer P."/>
            <person name="Jerzak L."/>
            <person name="Wilharm G."/>
            <person name="Golke J."/>
            <person name="Busse H.J."/>
            <person name="Glaeser S.P."/>
        </authorList>
    </citation>
    <scope>NUCLEOTIDE SEQUENCE [LARGE SCALE GENOMIC DNA]</scope>
    <source>
        <strain evidence="3 4">119/4</strain>
    </source>
</reference>
<protein>
    <submittedName>
        <fullName evidence="3">Argininosuccinate lyase</fullName>
    </submittedName>
</protein>
<name>A0A444MEA7_9RHOB</name>
<evidence type="ECO:0000256" key="1">
    <source>
        <dbReference type="SAM" id="MobiDB-lite"/>
    </source>
</evidence>
<evidence type="ECO:0000313" key="4">
    <source>
        <dbReference type="Proteomes" id="UP000287168"/>
    </source>
</evidence>
<accession>A0A444MEA7</accession>
<feature type="region of interest" description="Disordered" evidence="1">
    <location>
        <begin position="22"/>
        <end position="57"/>
    </location>
</feature>
<keyword evidence="3" id="KW-0456">Lyase</keyword>
<evidence type="ECO:0000313" key="3">
    <source>
        <dbReference type="EMBL" id="RWY43247.1"/>
    </source>
</evidence>
<organism evidence="3 4">
    <name type="scientific">Falsigemmobacter intermedius</name>
    <dbReference type="NCBI Taxonomy" id="1553448"/>
    <lineage>
        <taxon>Bacteria</taxon>
        <taxon>Pseudomonadati</taxon>
        <taxon>Pseudomonadota</taxon>
        <taxon>Alphaproteobacteria</taxon>
        <taxon>Rhodobacterales</taxon>
        <taxon>Paracoccaceae</taxon>
        <taxon>Falsigemmobacter</taxon>
    </lineage>
</organism>
<dbReference type="EMBL" id="SBLC01000005">
    <property type="protein sequence ID" value="RWY43247.1"/>
    <property type="molecule type" value="Genomic_DNA"/>
</dbReference>
<evidence type="ECO:0000256" key="2">
    <source>
        <dbReference type="SAM" id="SignalP"/>
    </source>
</evidence>
<proteinExistence type="predicted"/>
<feature type="compositionally biased region" description="Polar residues" evidence="1">
    <location>
        <begin position="48"/>
        <end position="57"/>
    </location>
</feature>
<dbReference type="RefSeq" id="WP_128487082.1">
    <property type="nucleotide sequence ID" value="NZ_JBHLXB010000008.1"/>
</dbReference>
<keyword evidence="4" id="KW-1185">Reference proteome</keyword>